<dbReference type="InterPro" id="IPR004358">
    <property type="entry name" value="Sig_transdc_His_kin-like_C"/>
</dbReference>
<evidence type="ECO:0000259" key="16">
    <source>
        <dbReference type="PROSITE" id="PS50885"/>
    </source>
</evidence>
<keyword evidence="4" id="KW-1003">Cell membrane</keyword>
<dbReference type="Pfam" id="PF02518">
    <property type="entry name" value="HATPase_c"/>
    <property type="match status" value="1"/>
</dbReference>
<feature type="transmembrane region" description="Helical" evidence="14">
    <location>
        <begin position="168"/>
        <end position="188"/>
    </location>
</feature>
<dbReference type="GO" id="GO:0005524">
    <property type="term" value="F:ATP binding"/>
    <property type="evidence" value="ECO:0007669"/>
    <property type="project" value="UniProtKB-KW"/>
</dbReference>
<proteinExistence type="predicted"/>
<dbReference type="PROSITE" id="PS50109">
    <property type="entry name" value="HIS_KIN"/>
    <property type="match status" value="1"/>
</dbReference>
<dbReference type="InterPro" id="IPR003661">
    <property type="entry name" value="HisK_dim/P_dom"/>
</dbReference>
<comment type="caution">
    <text evidence="17">The sequence shown here is derived from an EMBL/GenBank/DDBJ whole genome shotgun (WGS) entry which is preliminary data.</text>
</comment>
<evidence type="ECO:0000313" key="18">
    <source>
        <dbReference type="Proteomes" id="UP000245021"/>
    </source>
</evidence>
<evidence type="ECO:0000256" key="10">
    <source>
        <dbReference type="ARBA" id="ARBA00022840"/>
    </source>
</evidence>
<keyword evidence="12" id="KW-0902">Two-component regulatory system</keyword>
<evidence type="ECO:0000259" key="15">
    <source>
        <dbReference type="PROSITE" id="PS50109"/>
    </source>
</evidence>
<evidence type="ECO:0000256" key="5">
    <source>
        <dbReference type="ARBA" id="ARBA00022553"/>
    </source>
</evidence>
<reference evidence="17 18" key="1">
    <citation type="journal article" date="2018" name="Genome Announc.">
        <title>Draft Genome Sequence of Lactococcus sp. Strain NtB2 (JCM 32569), Isolated from the Gut of the Higher Termite Nasutitermes takasagoensis.</title>
        <authorList>
            <person name="Noda S."/>
            <person name="Aihara C."/>
            <person name="Yuki M."/>
            <person name="Ohkuma M."/>
        </authorList>
    </citation>
    <scope>NUCLEOTIDE SEQUENCE [LARGE SCALE GENOMIC DNA]</scope>
    <source>
        <strain evidence="17 18">NtB2</strain>
    </source>
</reference>
<dbReference type="PANTHER" id="PTHR45528:SF1">
    <property type="entry name" value="SENSOR HISTIDINE KINASE CPXA"/>
    <property type="match status" value="1"/>
</dbReference>
<dbReference type="InterPro" id="IPR036890">
    <property type="entry name" value="HATPase_C_sf"/>
</dbReference>
<feature type="transmembrane region" description="Helical" evidence="14">
    <location>
        <begin position="12"/>
        <end position="36"/>
    </location>
</feature>
<organism evidence="17 18">
    <name type="scientific">Lactococcus termiticola</name>
    <dbReference type="NCBI Taxonomy" id="2169526"/>
    <lineage>
        <taxon>Bacteria</taxon>
        <taxon>Bacillati</taxon>
        <taxon>Bacillota</taxon>
        <taxon>Bacilli</taxon>
        <taxon>Lactobacillales</taxon>
        <taxon>Streptococcaceae</taxon>
        <taxon>Lactococcus</taxon>
    </lineage>
</organism>
<evidence type="ECO:0000256" key="4">
    <source>
        <dbReference type="ARBA" id="ARBA00022475"/>
    </source>
</evidence>
<evidence type="ECO:0000313" key="17">
    <source>
        <dbReference type="EMBL" id="GBG96308.1"/>
    </source>
</evidence>
<evidence type="ECO:0000256" key="14">
    <source>
        <dbReference type="SAM" id="Phobius"/>
    </source>
</evidence>
<comment type="subcellular location">
    <subcellularLocation>
        <location evidence="2">Cell membrane</location>
        <topology evidence="2">Multi-pass membrane protein</topology>
    </subcellularLocation>
</comment>
<dbReference type="Proteomes" id="UP000245021">
    <property type="component" value="Unassembled WGS sequence"/>
</dbReference>
<dbReference type="EC" id="2.7.13.3" evidence="3"/>
<evidence type="ECO:0000256" key="12">
    <source>
        <dbReference type="ARBA" id="ARBA00023012"/>
    </source>
</evidence>
<dbReference type="SMART" id="SM00388">
    <property type="entry name" value="HisKA"/>
    <property type="match status" value="1"/>
</dbReference>
<dbReference type="PROSITE" id="PS50885">
    <property type="entry name" value="HAMP"/>
    <property type="match status" value="1"/>
</dbReference>
<dbReference type="EMBL" id="BFFO01000002">
    <property type="protein sequence ID" value="GBG96308.1"/>
    <property type="molecule type" value="Genomic_DNA"/>
</dbReference>
<dbReference type="InterPro" id="IPR036097">
    <property type="entry name" value="HisK_dim/P_sf"/>
</dbReference>
<keyword evidence="9 17" id="KW-0418">Kinase</keyword>
<evidence type="ECO:0000256" key="6">
    <source>
        <dbReference type="ARBA" id="ARBA00022679"/>
    </source>
</evidence>
<evidence type="ECO:0000256" key="13">
    <source>
        <dbReference type="ARBA" id="ARBA00023136"/>
    </source>
</evidence>
<dbReference type="SUPFAM" id="SSF55874">
    <property type="entry name" value="ATPase domain of HSP90 chaperone/DNA topoisomerase II/histidine kinase"/>
    <property type="match status" value="1"/>
</dbReference>
<feature type="domain" description="Histidine kinase" evidence="15">
    <location>
        <begin position="250"/>
        <end position="455"/>
    </location>
</feature>
<dbReference type="GO" id="GO:0000155">
    <property type="term" value="F:phosphorelay sensor kinase activity"/>
    <property type="evidence" value="ECO:0007669"/>
    <property type="project" value="InterPro"/>
</dbReference>
<sequence length="463" mass="52129">MAIKSPISIKTRILWVNIAVVLLSFLGVFLIFNVLMNNYISSNAKSQLARVVNYQSSAEQGRPDKPATSIDLDNAPRGLFNTHPAAFELSSDYQITFPDHTSELDKEVAKNITAAFKEDQVSLGQLNNFRLETKSQTFYIESSKNDKSYLILYVDISGITNFAHSVNLLLMLIALSVIIFMAIAVTLITRRLTNPLSRLASFAMRIGRGDFRPYEGRFHDLELATLADTMNNAARQLADNEQDQKAFFQNASHELRTPLMVIKSYAEGINYDIMPAHEASQTILKETDRMSELVEDLLTLSRIDSLNKPEEYARNDLREILKDVTREQEAFASQKGLKFSYQLDKKPVYIWSNYKALRRAISNLVSNALRYAKSEIQVSCKLERGKMILVVANDGDPIAEEDLPHLFERFYKGAGGVHGIGLSIVKAVTEQHGGTAYAENKAGWVRFVLAFDNQPKKVLEKKS</sequence>
<keyword evidence="11 14" id="KW-1133">Transmembrane helix</keyword>
<dbReference type="FunFam" id="1.10.287.130:FF:000001">
    <property type="entry name" value="Two-component sensor histidine kinase"/>
    <property type="match status" value="1"/>
</dbReference>
<evidence type="ECO:0000256" key="8">
    <source>
        <dbReference type="ARBA" id="ARBA00022741"/>
    </source>
</evidence>
<dbReference type="SMART" id="SM00387">
    <property type="entry name" value="HATPase_c"/>
    <property type="match status" value="1"/>
</dbReference>
<comment type="catalytic activity">
    <reaction evidence="1">
        <text>ATP + protein L-histidine = ADP + protein N-phospho-L-histidine.</text>
        <dbReference type="EC" id="2.7.13.3"/>
    </reaction>
</comment>
<dbReference type="Gene3D" id="6.10.340.10">
    <property type="match status" value="1"/>
</dbReference>
<dbReference type="Pfam" id="PF00512">
    <property type="entry name" value="HisKA"/>
    <property type="match status" value="1"/>
</dbReference>
<dbReference type="GO" id="GO:0005886">
    <property type="term" value="C:plasma membrane"/>
    <property type="evidence" value="ECO:0007669"/>
    <property type="project" value="UniProtKB-SubCell"/>
</dbReference>
<dbReference type="InterPro" id="IPR050398">
    <property type="entry name" value="HssS/ArlS-like"/>
</dbReference>
<dbReference type="CDD" id="cd00082">
    <property type="entry name" value="HisKA"/>
    <property type="match status" value="1"/>
</dbReference>
<keyword evidence="10" id="KW-0067">ATP-binding</keyword>
<evidence type="ECO:0000256" key="11">
    <source>
        <dbReference type="ARBA" id="ARBA00022989"/>
    </source>
</evidence>
<dbReference type="InterPro" id="IPR005467">
    <property type="entry name" value="His_kinase_dom"/>
</dbReference>
<protein>
    <recommendedName>
        <fullName evidence="3">histidine kinase</fullName>
        <ecNumber evidence="3">2.7.13.3</ecNumber>
    </recommendedName>
</protein>
<keyword evidence="8" id="KW-0547">Nucleotide-binding</keyword>
<dbReference type="Gene3D" id="3.30.565.10">
    <property type="entry name" value="Histidine kinase-like ATPase, C-terminal domain"/>
    <property type="match status" value="1"/>
</dbReference>
<evidence type="ECO:0000256" key="3">
    <source>
        <dbReference type="ARBA" id="ARBA00012438"/>
    </source>
</evidence>
<evidence type="ECO:0000256" key="1">
    <source>
        <dbReference type="ARBA" id="ARBA00000085"/>
    </source>
</evidence>
<dbReference type="PANTHER" id="PTHR45528">
    <property type="entry name" value="SENSOR HISTIDINE KINASE CPXA"/>
    <property type="match status" value="1"/>
</dbReference>
<dbReference type="Gene3D" id="1.10.287.130">
    <property type="match status" value="1"/>
</dbReference>
<evidence type="ECO:0000256" key="2">
    <source>
        <dbReference type="ARBA" id="ARBA00004651"/>
    </source>
</evidence>
<name>A0A2R5HIT7_9LACT</name>
<dbReference type="AlphaFoldDB" id="A0A2R5HIT7"/>
<dbReference type="CDD" id="cd06225">
    <property type="entry name" value="HAMP"/>
    <property type="match status" value="1"/>
</dbReference>
<evidence type="ECO:0000256" key="9">
    <source>
        <dbReference type="ARBA" id="ARBA00022777"/>
    </source>
</evidence>
<accession>A0A2R5HIT7</accession>
<dbReference type="RefSeq" id="WP_165814937.1">
    <property type="nucleotide sequence ID" value="NZ_BFFO01000002.1"/>
</dbReference>
<keyword evidence="13 14" id="KW-0472">Membrane</keyword>
<evidence type="ECO:0000256" key="7">
    <source>
        <dbReference type="ARBA" id="ARBA00022692"/>
    </source>
</evidence>
<keyword evidence="5" id="KW-0597">Phosphoprotein</keyword>
<gene>
    <name evidence="17" type="ORF">NtB2_00419</name>
</gene>
<dbReference type="SUPFAM" id="SSF47384">
    <property type="entry name" value="Homodimeric domain of signal transducing histidine kinase"/>
    <property type="match status" value="1"/>
</dbReference>
<dbReference type="PRINTS" id="PR00344">
    <property type="entry name" value="BCTRLSENSOR"/>
</dbReference>
<dbReference type="InterPro" id="IPR003594">
    <property type="entry name" value="HATPase_dom"/>
</dbReference>
<feature type="domain" description="HAMP" evidence="16">
    <location>
        <begin position="190"/>
        <end position="242"/>
    </location>
</feature>
<dbReference type="InterPro" id="IPR003660">
    <property type="entry name" value="HAMP_dom"/>
</dbReference>
<keyword evidence="7 14" id="KW-0812">Transmembrane</keyword>
<keyword evidence="18" id="KW-1185">Reference proteome</keyword>
<keyword evidence="6" id="KW-0808">Transferase</keyword>